<feature type="binding site" evidence="7">
    <location>
        <position position="66"/>
    </location>
    <ligand>
        <name>Zn(2+)</name>
        <dbReference type="ChEBI" id="CHEBI:29105"/>
    </ligand>
</feature>
<comment type="cofactor">
    <cofactor evidence="7">
        <name>Zn(2+)</name>
        <dbReference type="ChEBI" id="CHEBI:29105"/>
    </cofactor>
    <text evidence="7">Binds 1 zinc ion per subunit.</text>
</comment>
<feature type="binding site" evidence="7">
    <location>
        <position position="64"/>
    </location>
    <ligand>
        <name>Zn(2+)</name>
        <dbReference type="ChEBI" id="CHEBI:29105"/>
    </ligand>
</feature>
<dbReference type="EMBL" id="OMKW01000004">
    <property type="protein sequence ID" value="SPF30974.1"/>
    <property type="molecule type" value="Genomic_DNA"/>
</dbReference>
<evidence type="ECO:0000256" key="7">
    <source>
        <dbReference type="PIRSR" id="PIRSR601765-1"/>
    </source>
</evidence>
<protein>
    <recommendedName>
        <fullName evidence="2 8">Carbonic anhydrase</fullName>
        <ecNumber evidence="2 8">4.2.1.1</ecNumber>
    </recommendedName>
    <alternativeName>
        <fullName evidence="8">Carbonate dehydratase</fullName>
    </alternativeName>
</protein>
<keyword evidence="4 7" id="KW-0862">Zinc</keyword>
<organism evidence="9 10">
    <name type="scientific">Pontivivens insulae</name>
    <dbReference type="NCBI Taxonomy" id="1639689"/>
    <lineage>
        <taxon>Bacteria</taxon>
        <taxon>Pseudomonadati</taxon>
        <taxon>Pseudomonadota</taxon>
        <taxon>Alphaproteobacteria</taxon>
        <taxon>Rhodobacterales</taxon>
        <taxon>Paracoccaceae</taxon>
        <taxon>Pontivivens</taxon>
    </lineage>
</organism>
<dbReference type="Pfam" id="PF00484">
    <property type="entry name" value="Pro_CA"/>
    <property type="match status" value="1"/>
</dbReference>
<evidence type="ECO:0000313" key="9">
    <source>
        <dbReference type="EMBL" id="SPF30974.1"/>
    </source>
</evidence>
<dbReference type="Gene3D" id="3.40.1050.10">
    <property type="entry name" value="Carbonic anhydrase"/>
    <property type="match status" value="1"/>
</dbReference>
<proteinExistence type="inferred from homology"/>
<evidence type="ECO:0000256" key="6">
    <source>
        <dbReference type="ARBA" id="ARBA00048348"/>
    </source>
</evidence>
<comment type="similarity">
    <text evidence="1 8">Belongs to the beta-class carbonic anhydrase family.</text>
</comment>
<dbReference type="PROSITE" id="PS00705">
    <property type="entry name" value="PROK_CO2_ANHYDRASE_2"/>
    <property type="match status" value="1"/>
</dbReference>
<evidence type="ECO:0000256" key="3">
    <source>
        <dbReference type="ARBA" id="ARBA00022723"/>
    </source>
</evidence>
<accession>A0A2R8AFG0</accession>
<keyword evidence="5 8" id="KW-0456">Lyase</keyword>
<keyword evidence="3 7" id="KW-0479">Metal-binding</keyword>
<evidence type="ECO:0000313" key="10">
    <source>
        <dbReference type="Proteomes" id="UP000244932"/>
    </source>
</evidence>
<dbReference type="AlphaFoldDB" id="A0A2R8AFG0"/>
<evidence type="ECO:0000256" key="5">
    <source>
        <dbReference type="ARBA" id="ARBA00023239"/>
    </source>
</evidence>
<dbReference type="InterPro" id="IPR015892">
    <property type="entry name" value="Carbonic_anhydrase_CS"/>
</dbReference>
<gene>
    <name evidence="9" type="primary">cynT</name>
    <name evidence="9" type="ORF">POI8812_03321</name>
</gene>
<dbReference type="SMART" id="SM00947">
    <property type="entry name" value="Pro_CA"/>
    <property type="match status" value="1"/>
</dbReference>
<dbReference type="EC" id="4.2.1.1" evidence="2 8"/>
<keyword evidence="10" id="KW-1185">Reference proteome</keyword>
<dbReference type="InterPro" id="IPR045066">
    <property type="entry name" value="Beta_CA_cladeB"/>
</dbReference>
<dbReference type="PANTHER" id="PTHR11002">
    <property type="entry name" value="CARBONIC ANHYDRASE"/>
    <property type="match status" value="1"/>
</dbReference>
<sequence length="234" mass="26243">MHGTGYFWRPELTNGDRMHRVRPLPTYLAKRLDRWRATTFSENKEWFSHLAAHGQHPRAMFISCCDSRVDPVAMFEGEPGDFFLVRNVANLVPRYAPDEEMHGTSAAIEYAVTVLGVSHIVVMGHSGCGGVAACLDKCEGNAPALTDPKSFIGRWMDVLKPGYERIKDQGKTREDRIDLLEKEGVKVSIQNLLSFPFVAEAVEEKRLSLHGLWTNIGSGEMVMYDGDGQAFREV</sequence>
<feature type="binding site" evidence="7">
    <location>
        <position position="125"/>
    </location>
    <ligand>
        <name>Zn(2+)</name>
        <dbReference type="ChEBI" id="CHEBI:29105"/>
    </ligand>
</feature>
<reference evidence="9 10" key="1">
    <citation type="submission" date="2018-03" db="EMBL/GenBank/DDBJ databases">
        <authorList>
            <person name="Keele B.F."/>
        </authorList>
    </citation>
    <scope>NUCLEOTIDE SEQUENCE [LARGE SCALE GENOMIC DNA]</scope>
    <source>
        <strain evidence="9 10">CeCT 8812</strain>
    </source>
</reference>
<evidence type="ECO:0000256" key="2">
    <source>
        <dbReference type="ARBA" id="ARBA00012925"/>
    </source>
</evidence>
<dbReference type="Proteomes" id="UP000244932">
    <property type="component" value="Unassembled WGS sequence"/>
</dbReference>
<evidence type="ECO:0000256" key="1">
    <source>
        <dbReference type="ARBA" id="ARBA00006217"/>
    </source>
</evidence>
<dbReference type="InterPro" id="IPR001765">
    <property type="entry name" value="Carbonic_anhydrase"/>
</dbReference>
<dbReference type="GO" id="GO:0004089">
    <property type="term" value="F:carbonate dehydratase activity"/>
    <property type="evidence" value="ECO:0007669"/>
    <property type="project" value="UniProtKB-UniRule"/>
</dbReference>
<dbReference type="SUPFAM" id="SSF53056">
    <property type="entry name" value="beta-carbonic anhydrase, cab"/>
    <property type="match status" value="1"/>
</dbReference>
<dbReference type="GO" id="GO:0015976">
    <property type="term" value="P:carbon utilization"/>
    <property type="evidence" value="ECO:0007669"/>
    <property type="project" value="InterPro"/>
</dbReference>
<evidence type="ECO:0000256" key="4">
    <source>
        <dbReference type="ARBA" id="ARBA00022833"/>
    </source>
</evidence>
<dbReference type="GO" id="GO:0008270">
    <property type="term" value="F:zinc ion binding"/>
    <property type="evidence" value="ECO:0007669"/>
    <property type="project" value="UniProtKB-UniRule"/>
</dbReference>
<name>A0A2R8AFG0_9RHOB</name>
<feature type="binding site" evidence="7">
    <location>
        <position position="128"/>
    </location>
    <ligand>
        <name>Zn(2+)</name>
        <dbReference type="ChEBI" id="CHEBI:29105"/>
    </ligand>
</feature>
<dbReference type="InterPro" id="IPR036874">
    <property type="entry name" value="Carbonic_anhydrase_sf"/>
</dbReference>
<comment type="function">
    <text evidence="8">Reversible hydration of carbon dioxide.</text>
</comment>
<dbReference type="CDD" id="cd00884">
    <property type="entry name" value="beta_CA_cladeB"/>
    <property type="match status" value="1"/>
</dbReference>
<comment type="catalytic activity">
    <reaction evidence="6 8">
        <text>hydrogencarbonate + H(+) = CO2 + H2O</text>
        <dbReference type="Rhea" id="RHEA:10748"/>
        <dbReference type="ChEBI" id="CHEBI:15377"/>
        <dbReference type="ChEBI" id="CHEBI:15378"/>
        <dbReference type="ChEBI" id="CHEBI:16526"/>
        <dbReference type="ChEBI" id="CHEBI:17544"/>
        <dbReference type="EC" id="4.2.1.1"/>
    </reaction>
</comment>
<evidence type="ECO:0000256" key="8">
    <source>
        <dbReference type="RuleBase" id="RU003956"/>
    </source>
</evidence>
<dbReference type="PANTHER" id="PTHR11002:SF76">
    <property type="entry name" value="CARBONIC ANHYDRASE"/>
    <property type="match status" value="1"/>
</dbReference>